<proteinExistence type="predicted"/>
<reference evidence="1 2" key="1">
    <citation type="submission" date="2022-05" db="EMBL/GenBank/DDBJ databases">
        <authorList>
            <consortium name="Genoscope - CEA"/>
            <person name="William W."/>
        </authorList>
    </citation>
    <scope>NUCLEOTIDE SEQUENCE [LARGE SCALE GENOMIC DNA]</scope>
</reference>
<protein>
    <submittedName>
        <fullName evidence="1">Uncharacterized protein</fullName>
    </submittedName>
</protein>
<accession>A0ABN8SLJ1</accession>
<dbReference type="EMBL" id="CALNXI010003195">
    <property type="protein sequence ID" value="CAH3192482.1"/>
    <property type="molecule type" value="Genomic_DNA"/>
</dbReference>
<keyword evidence="2" id="KW-1185">Reference proteome</keyword>
<evidence type="ECO:0000313" key="1">
    <source>
        <dbReference type="EMBL" id="CAH3192482.1"/>
    </source>
</evidence>
<dbReference type="Proteomes" id="UP001159427">
    <property type="component" value="Unassembled WGS sequence"/>
</dbReference>
<name>A0ABN8SLJ1_9CNID</name>
<evidence type="ECO:0000313" key="2">
    <source>
        <dbReference type="Proteomes" id="UP001159427"/>
    </source>
</evidence>
<sequence length="111" mass="12676">MVLIDGNIHYQGYDEIHIREKIKDLMKGKEMLQDITADDFDFVCVCNKKIRKPNGNVQFDALGVNTVYPTGVIYARLSKSVNLVFMVFFFSVQSLLSNAENNFAQKHRAAK</sequence>
<comment type="caution">
    <text evidence="1">The sequence shown here is derived from an EMBL/GenBank/DDBJ whole genome shotgun (WGS) entry which is preliminary data.</text>
</comment>
<organism evidence="1 2">
    <name type="scientific">Porites evermanni</name>
    <dbReference type="NCBI Taxonomy" id="104178"/>
    <lineage>
        <taxon>Eukaryota</taxon>
        <taxon>Metazoa</taxon>
        <taxon>Cnidaria</taxon>
        <taxon>Anthozoa</taxon>
        <taxon>Hexacorallia</taxon>
        <taxon>Scleractinia</taxon>
        <taxon>Fungiina</taxon>
        <taxon>Poritidae</taxon>
        <taxon>Porites</taxon>
    </lineage>
</organism>
<gene>
    <name evidence="1" type="ORF">PEVE_00023965</name>
</gene>